<feature type="signal peptide" evidence="1">
    <location>
        <begin position="1"/>
        <end position="17"/>
    </location>
</feature>
<accession>A0ABX3NYJ4</accession>
<evidence type="ECO:0000256" key="1">
    <source>
        <dbReference type="SAM" id="SignalP"/>
    </source>
</evidence>
<comment type="caution">
    <text evidence="2">The sequence shown here is derived from an EMBL/GenBank/DDBJ whole genome shotgun (WGS) entry which is preliminary data.</text>
</comment>
<organism evidence="2 3">
    <name type="scientific">Niastella koreensis</name>
    <dbReference type="NCBI Taxonomy" id="354356"/>
    <lineage>
        <taxon>Bacteria</taxon>
        <taxon>Pseudomonadati</taxon>
        <taxon>Bacteroidota</taxon>
        <taxon>Chitinophagia</taxon>
        <taxon>Chitinophagales</taxon>
        <taxon>Chitinophagaceae</taxon>
        <taxon>Niastella</taxon>
    </lineage>
</organism>
<protein>
    <recommendedName>
        <fullName evidence="4">Lipoprotein</fullName>
    </recommendedName>
</protein>
<evidence type="ECO:0000313" key="3">
    <source>
        <dbReference type="Proteomes" id="UP000192277"/>
    </source>
</evidence>
<proteinExistence type="predicted"/>
<dbReference type="Proteomes" id="UP000192277">
    <property type="component" value="Unassembled WGS sequence"/>
</dbReference>
<feature type="chain" id="PRO_5045775897" description="Lipoprotein" evidence="1">
    <location>
        <begin position="18"/>
        <end position="138"/>
    </location>
</feature>
<evidence type="ECO:0008006" key="4">
    <source>
        <dbReference type="Google" id="ProtNLM"/>
    </source>
</evidence>
<dbReference type="EMBL" id="LWBO01000007">
    <property type="protein sequence ID" value="OQP49996.1"/>
    <property type="molecule type" value="Genomic_DNA"/>
</dbReference>
<gene>
    <name evidence="2" type="ORF">A4D02_26510</name>
</gene>
<dbReference type="RefSeq" id="WP_014219306.1">
    <property type="nucleotide sequence ID" value="NZ_LWBO01000007.1"/>
</dbReference>
<sequence length="138" mass="16226">MKKILVFLLLLPLLAFKCHRVKNYIEVENQLNQNVFCLPGFNYPDTSLVQFDRHDILANDAVFFVKSAQKQRLFYEYLCVKSAWRQCMAKDTLLVFVIAEKTMRDSSWSSINSNNLYLRRLVYSYDDILNNGSKITIK</sequence>
<reference evidence="2 3" key="1">
    <citation type="submission" date="2016-04" db="EMBL/GenBank/DDBJ databases">
        <authorList>
            <person name="Chen L."/>
            <person name="Zhuang W."/>
            <person name="Wang G."/>
        </authorList>
    </citation>
    <scope>NUCLEOTIDE SEQUENCE [LARGE SCALE GENOMIC DNA]</scope>
    <source>
        <strain evidence="3">GR20</strain>
    </source>
</reference>
<keyword evidence="1" id="KW-0732">Signal</keyword>
<name>A0ABX3NYJ4_9BACT</name>
<keyword evidence="3" id="KW-1185">Reference proteome</keyword>
<evidence type="ECO:0000313" key="2">
    <source>
        <dbReference type="EMBL" id="OQP49996.1"/>
    </source>
</evidence>